<evidence type="ECO:0000313" key="1">
    <source>
        <dbReference type="EMBL" id="TYA74732.1"/>
    </source>
</evidence>
<name>A0A5D0HZ10_9FLAO</name>
<accession>A0A5D0HZ10</accession>
<dbReference type="RefSeq" id="WP_148543973.1">
    <property type="nucleotide sequence ID" value="NZ_VSDQ01000679.1"/>
</dbReference>
<dbReference type="AlphaFoldDB" id="A0A5D0HZ10"/>
<sequence length="581" mass="67085">MKHRIYYIYTILCLCCGTLYSQNTDSLQTKFIETLPAEDIQVVFNKNMLLAGETLYYKLYCLLQKDNALSDLSKMAYVELVGKQNGVIFNHKLKLVNGQGYGDFFIPATLKTGNYKLIAYTQWMQNSKVNTYVEKDLYIINPYISQVAELENKDLLGASVSLKNDELSISEIKKNASLNVVDKTYKPRSKVKFNFSESSLHGSFTLSVNRMSNLSLSLDEKHLSEADNDNTVEEFYLPELRGEIISGKVYHKNNGLIAPNKTIALSIPGKNYIQKTVEVDAKGKFYFNIHENYSTEDCVLQIIDSKPANFKIVLDDKSFKNKSALLFRQLTLNPNIEEWLAEESVLNQVENAYVDLKLDRIDEKDLKDDFFGNPSIIYKLDDYKRFPSLRETFIEVIEGVGIRKRSDGYHFEVFSYKETVNSALKNYDPLVLLDGVLIQDNQYLIDYNPYDIEQIGLIRAGYFYGPQMYFGIIDIRTKKATKGTYFNFHDIEGLHHLKLNLPNENKTYYTPDYDLRLNALKRIPDFRRQLLWKPNLDTNKNMESIECYTSDVEGIYEVSLKGYTKTGTYVDLKDYFEVSAN</sequence>
<evidence type="ECO:0000313" key="2">
    <source>
        <dbReference type="Proteomes" id="UP000323930"/>
    </source>
</evidence>
<dbReference type="SUPFAM" id="SSF56935">
    <property type="entry name" value="Porins"/>
    <property type="match status" value="1"/>
</dbReference>
<comment type="caution">
    <text evidence="1">The sequence shown here is derived from an EMBL/GenBank/DDBJ whole genome shotgun (WGS) entry which is preliminary data.</text>
</comment>
<organism evidence="1 2">
    <name type="scientific">Seonamhaeicola marinus</name>
    <dbReference type="NCBI Taxonomy" id="1912246"/>
    <lineage>
        <taxon>Bacteria</taxon>
        <taxon>Pseudomonadati</taxon>
        <taxon>Bacteroidota</taxon>
        <taxon>Flavobacteriia</taxon>
        <taxon>Flavobacteriales</taxon>
        <taxon>Flavobacteriaceae</taxon>
    </lineage>
</organism>
<proteinExistence type="predicted"/>
<protein>
    <recommendedName>
        <fullName evidence="3">Macroglobulin domain-containing protein</fullName>
    </recommendedName>
</protein>
<dbReference type="Proteomes" id="UP000323930">
    <property type="component" value="Unassembled WGS sequence"/>
</dbReference>
<dbReference type="EMBL" id="VSDQ01000679">
    <property type="protein sequence ID" value="TYA74732.1"/>
    <property type="molecule type" value="Genomic_DNA"/>
</dbReference>
<reference evidence="1 2" key="1">
    <citation type="submission" date="2019-08" db="EMBL/GenBank/DDBJ databases">
        <title>Seonamhaeicola sediminis sp. nov., isolated from marine sediment.</title>
        <authorList>
            <person name="Cao W.R."/>
        </authorList>
    </citation>
    <scope>NUCLEOTIDE SEQUENCE [LARGE SCALE GENOMIC DNA]</scope>
    <source>
        <strain evidence="1 2">B011</strain>
    </source>
</reference>
<gene>
    <name evidence="1" type="ORF">FUA24_15580</name>
</gene>
<dbReference type="OrthoDB" id="679547at2"/>
<keyword evidence="2" id="KW-1185">Reference proteome</keyword>
<evidence type="ECO:0008006" key="3">
    <source>
        <dbReference type="Google" id="ProtNLM"/>
    </source>
</evidence>